<name>A0A6J6YA99_9ZZZZ</name>
<dbReference type="AlphaFoldDB" id="A0A6J6YA99"/>
<gene>
    <name evidence="2" type="ORF">UFOPK2582_01231</name>
    <name evidence="3" type="ORF">UFOPK3046_00841</name>
</gene>
<dbReference type="PANTHER" id="PTHR33515">
    <property type="entry name" value="RIBOSOME-BINDING FACTOR A, CHLOROPLASTIC-RELATED"/>
    <property type="match status" value="1"/>
</dbReference>
<feature type="region of interest" description="Disordered" evidence="1">
    <location>
        <begin position="98"/>
        <end position="141"/>
    </location>
</feature>
<feature type="compositionally biased region" description="Basic and acidic residues" evidence="1">
    <location>
        <begin position="98"/>
        <end position="112"/>
    </location>
</feature>
<dbReference type="InterPro" id="IPR000238">
    <property type="entry name" value="RbfA"/>
</dbReference>
<dbReference type="EMBL" id="CAEZXS010000159">
    <property type="protein sequence ID" value="CAB4707105.1"/>
    <property type="molecule type" value="Genomic_DNA"/>
</dbReference>
<evidence type="ECO:0000313" key="2">
    <source>
        <dbReference type="EMBL" id="CAB4707105.1"/>
    </source>
</evidence>
<organism evidence="3">
    <name type="scientific">freshwater metagenome</name>
    <dbReference type="NCBI Taxonomy" id="449393"/>
    <lineage>
        <taxon>unclassified sequences</taxon>
        <taxon>metagenomes</taxon>
        <taxon>ecological metagenomes</taxon>
    </lineage>
</organism>
<dbReference type="SUPFAM" id="SSF89919">
    <property type="entry name" value="Ribosome-binding factor A, RbfA"/>
    <property type="match status" value="1"/>
</dbReference>
<sequence length="141" mass="15848">MREIVASELERIGDERLEMVTITAVKVDGSLEHADVFYSAMSAEEEGRSEEVAEALDELRWPIQKIVNREVRTRKTPQIQFRPDLVLSSALRIDEILRGMSDRGELDDRVPLDSESPEASTKPGEPEDQANPSEDDGTHSE</sequence>
<evidence type="ECO:0000313" key="3">
    <source>
        <dbReference type="EMBL" id="CAB4805949.1"/>
    </source>
</evidence>
<dbReference type="EMBL" id="CAFAAQ010000061">
    <property type="protein sequence ID" value="CAB4805949.1"/>
    <property type="molecule type" value="Genomic_DNA"/>
</dbReference>
<dbReference type="InterPro" id="IPR023799">
    <property type="entry name" value="RbfA_dom_sf"/>
</dbReference>
<protein>
    <submittedName>
        <fullName evidence="3">Unannotated protein</fullName>
    </submittedName>
</protein>
<dbReference type="Gene3D" id="3.30.300.20">
    <property type="match status" value="1"/>
</dbReference>
<dbReference type="GO" id="GO:0043024">
    <property type="term" value="F:ribosomal small subunit binding"/>
    <property type="evidence" value="ECO:0007669"/>
    <property type="project" value="TreeGrafter"/>
</dbReference>
<dbReference type="Pfam" id="PF02033">
    <property type="entry name" value="RBFA"/>
    <property type="match status" value="1"/>
</dbReference>
<reference evidence="3" key="1">
    <citation type="submission" date="2020-05" db="EMBL/GenBank/DDBJ databases">
        <authorList>
            <person name="Chiriac C."/>
            <person name="Salcher M."/>
            <person name="Ghai R."/>
            <person name="Kavagutti S V."/>
        </authorList>
    </citation>
    <scope>NUCLEOTIDE SEQUENCE</scope>
</reference>
<accession>A0A6J6YA99</accession>
<dbReference type="GO" id="GO:0005829">
    <property type="term" value="C:cytosol"/>
    <property type="evidence" value="ECO:0007669"/>
    <property type="project" value="TreeGrafter"/>
</dbReference>
<dbReference type="GO" id="GO:0006364">
    <property type="term" value="P:rRNA processing"/>
    <property type="evidence" value="ECO:0007669"/>
    <property type="project" value="InterPro"/>
</dbReference>
<evidence type="ECO:0000256" key="1">
    <source>
        <dbReference type="SAM" id="MobiDB-lite"/>
    </source>
</evidence>
<dbReference type="PANTHER" id="PTHR33515:SF1">
    <property type="entry name" value="RIBOSOME-BINDING FACTOR A, CHLOROPLASTIC-RELATED"/>
    <property type="match status" value="1"/>
</dbReference>
<dbReference type="InterPro" id="IPR015946">
    <property type="entry name" value="KH_dom-like_a/b"/>
</dbReference>
<proteinExistence type="predicted"/>